<sequence length="190" mass="21407">MKLLVIGIFCGVLSGCAVMESTAVLPSHRPCPVPEEDTSSRRESPRYRARQQDTIDHTSHSTSPRKSSRRLERTARSYLGVPYEFGGTTRRGMDCSGFVYRVYTDLGYDVSRLNSQGWYDHGGRRVSRNSLQVGDLCFFGPSRRINHVGFYVGNDSFIHASSSRGIVITSLDDPYWSARFVGCRRITPEK</sequence>
<dbReference type="eggNOG" id="COG0791">
    <property type="taxonomic scope" value="Bacteria"/>
</dbReference>
<feature type="compositionally biased region" description="Basic and acidic residues" evidence="5">
    <location>
        <begin position="38"/>
        <end position="59"/>
    </location>
</feature>
<comment type="similarity">
    <text evidence="1">Belongs to the peptidase C40 family.</text>
</comment>
<dbReference type="Gene3D" id="3.90.1720.10">
    <property type="entry name" value="endopeptidase domain like (from Nostoc punctiforme)"/>
    <property type="match status" value="1"/>
</dbReference>
<evidence type="ECO:0000256" key="2">
    <source>
        <dbReference type="ARBA" id="ARBA00022670"/>
    </source>
</evidence>
<accession>U7D772</accession>
<evidence type="ECO:0000313" key="7">
    <source>
        <dbReference type="EMBL" id="ERP31793.1"/>
    </source>
</evidence>
<gene>
    <name evidence="7" type="ORF">CALK_1236</name>
</gene>
<dbReference type="Proteomes" id="UP000017148">
    <property type="component" value="Unassembled WGS sequence"/>
</dbReference>
<evidence type="ECO:0000256" key="1">
    <source>
        <dbReference type="ARBA" id="ARBA00007074"/>
    </source>
</evidence>
<evidence type="ECO:0000256" key="5">
    <source>
        <dbReference type="SAM" id="MobiDB-lite"/>
    </source>
</evidence>
<reference evidence="7 8" key="1">
    <citation type="journal article" date="2013" name="Environ. Microbiol.">
        <title>Genome analysis of Chitinivibrio alkaliphilus gen. nov., sp. nov., a novel extremely haloalkaliphilic anaerobic chitinolytic bacterium from the candidate phylum Termite Group 3.</title>
        <authorList>
            <person name="Sorokin D.Y."/>
            <person name="Gumerov V.M."/>
            <person name="Rakitin A.L."/>
            <person name="Beletsky A.V."/>
            <person name="Damste J.S."/>
            <person name="Muyzer G."/>
            <person name="Mardanov A.V."/>
            <person name="Ravin N.V."/>
        </authorList>
    </citation>
    <scope>NUCLEOTIDE SEQUENCE [LARGE SCALE GENOMIC DNA]</scope>
    <source>
        <strain evidence="7 8">ACht1</strain>
    </source>
</reference>
<organism evidence="7 8">
    <name type="scientific">Chitinivibrio alkaliphilus ACht1</name>
    <dbReference type="NCBI Taxonomy" id="1313304"/>
    <lineage>
        <taxon>Bacteria</taxon>
        <taxon>Pseudomonadati</taxon>
        <taxon>Fibrobacterota</taxon>
        <taxon>Chitinivibrionia</taxon>
        <taxon>Chitinivibrionales</taxon>
        <taxon>Chitinivibrionaceae</taxon>
        <taxon>Chitinivibrio</taxon>
    </lineage>
</organism>
<dbReference type="InterPro" id="IPR000064">
    <property type="entry name" value="NLP_P60_dom"/>
</dbReference>
<dbReference type="Pfam" id="PF00877">
    <property type="entry name" value="NLPC_P60"/>
    <property type="match status" value="1"/>
</dbReference>
<feature type="domain" description="NlpC/P60" evidence="6">
    <location>
        <begin position="65"/>
        <end position="187"/>
    </location>
</feature>
<protein>
    <submittedName>
        <fullName evidence="7">NLP/P60 protein</fullName>
    </submittedName>
</protein>
<name>U7D772_9BACT</name>
<keyword evidence="3" id="KW-0378">Hydrolase</keyword>
<dbReference type="GO" id="GO:0008234">
    <property type="term" value="F:cysteine-type peptidase activity"/>
    <property type="evidence" value="ECO:0007669"/>
    <property type="project" value="UniProtKB-KW"/>
</dbReference>
<dbReference type="InterPro" id="IPR038765">
    <property type="entry name" value="Papain-like_cys_pep_sf"/>
</dbReference>
<keyword evidence="8" id="KW-1185">Reference proteome</keyword>
<dbReference type="PROSITE" id="PS51257">
    <property type="entry name" value="PROKAR_LIPOPROTEIN"/>
    <property type="match status" value="1"/>
</dbReference>
<dbReference type="EMBL" id="ASJR01000009">
    <property type="protein sequence ID" value="ERP31793.1"/>
    <property type="molecule type" value="Genomic_DNA"/>
</dbReference>
<dbReference type="STRING" id="1313304.CALK_1236"/>
<dbReference type="AlphaFoldDB" id="U7D772"/>
<dbReference type="PANTHER" id="PTHR47053">
    <property type="entry name" value="MUREIN DD-ENDOPEPTIDASE MEPH-RELATED"/>
    <property type="match status" value="1"/>
</dbReference>
<dbReference type="InterPro" id="IPR051202">
    <property type="entry name" value="Peptidase_C40"/>
</dbReference>
<dbReference type="SUPFAM" id="SSF54001">
    <property type="entry name" value="Cysteine proteinases"/>
    <property type="match status" value="1"/>
</dbReference>
<dbReference type="PROSITE" id="PS51935">
    <property type="entry name" value="NLPC_P60"/>
    <property type="match status" value="1"/>
</dbReference>
<feature type="region of interest" description="Disordered" evidence="5">
    <location>
        <begin position="26"/>
        <end position="71"/>
    </location>
</feature>
<dbReference type="PANTHER" id="PTHR47053:SF1">
    <property type="entry name" value="MUREIN DD-ENDOPEPTIDASE MEPH-RELATED"/>
    <property type="match status" value="1"/>
</dbReference>
<keyword evidence="2" id="KW-0645">Protease</keyword>
<evidence type="ECO:0000256" key="4">
    <source>
        <dbReference type="ARBA" id="ARBA00022807"/>
    </source>
</evidence>
<proteinExistence type="inferred from homology"/>
<keyword evidence="4" id="KW-0788">Thiol protease</keyword>
<comment type="caution">
    <text evidence="7">The sequence shown here is derived from an EMBL/GenBank/DDBJ whole genome shotgun (WGS) entry which is preliminary data.</text>
</comment>
<evidence type="ECO:0000256" key="3">
    <source>
        <dbReference type="ARBA" id="ARBA00022801"/>
    </source>
</evidence>
<evidence type="ECO:0000259" key="6">
    <source>
        <dbReference type="PROSITE" id="PS51935"/>
    </source>
</evidence>
<dbReference type="GO" id="GO:0006508">
    <property type="term" value="P:proteolysis"/>
    <property type="evidence" value="ECO:0007669"/>
    <property type="project" value="UniProtKB-KW"/>
</dbReference>
<evidence type="ECO:0000313" key="8">
    <source>
        <dbReference type="Proteomes" id="UP000017148"/>
    </source>
</evidence>